<dbReference type="Gramene" id="QL06p052171:mrna">
    <property type="protein sequence ID" value="QL06p052171:mrna"/>
    <property type="gene ID" value="QL06p052171"/>
</dbReference>
<sequence length="97" mass="11109">MKEAFQCLEKYHNITRLSSMIVRFANDLGTSQDELKRGDVQSNVICMKLEFQKKLLIHRAATCPIRPSPKLLGVVVKAERRGYVKYRAPNVIMTAFP</sequence>
<dbReference type="EMBL" id="LRBV02000006">
    <property type="status" value="NOT_ANNOTATED_CDS"/>
    <property type="molecule type" value="Genomic_DNA"/>
</dbReference>
<dbReference type="Proteomes" id="UP000594261">
    <property type="component" value="Chromosome 6"/>
</dbReference>
<dbReference type="EnsemblPlants" id="QL06p052171:mrna">
    <property type="protein sequence ID" value="QL06p052171:mrna"/>
    <property type="gene ID" value="QL06p052171"/>
</dbReference>
<reference evidence="2" key="2">
    <citation type="submission" date="2021-01" db="UniProtKB">
        <authorList>
            <consortium name="EnsemblPlants"/>
        </authorList>
    </citation>
    <scope>IDENTIFICATION</scope>
</reference>
<dbReference type="Pfam" id="PF03936">
    <property type="entry name" value="Terpene_synth_C"/>
    <property type="match status" value="1"/>
</dbReference>
<dbReference type="InParanoid" id="A0A7N2LZS8"/>
<dbReference type="GO" id="GO:0010333">
    <property type="term" value="F:terpene synthase activity"/>
    <property type="evidence" value="ECO:0007669"/>
    <property type="project" value="InterPro"/>
</dbReference>
<protein>
    <recommendedName>
        <fullName evidence="1">Terpene synthase metal-binding domain-containing protein</fullName>
    </recommendedName>
</protein>
<dbReference type="Gene3D" id="1.10.600.10">
    <property type="entry name" value="Farnesyl Diphosphate Synthase"/>
    <property type="match status" value="1"/>
</dbReference>
<keyword evidence="3" id="KW-1185">Reference proteome</keyword>
<reference evidence="2 3" key="1">
    <citation type="journal article" date="2016" name="G3 (Bethesda)">
        <title>First Draft Assembly and Annotation of the Genome of a California Endemic Oak Quercus lobata Nee (Fagaceae).</title>
        <authorList>
            <person name="Sork V.L."/>
            <person name="Fitz-Gibbon S.T."/>
            <person name="Puiu D."/>
            <person name="Crepeau M."/>
            <person name="Gugger P.F."/>
            <person name="Sherman R."/>
            <person name="Stevens K."/>
            <person name="Langley C.H."/>
            <person name="Pellegrini M."/>
            <person name="Salzberg S.L."/>
        </authorList>
    </citation>
    <scope>NUCLEOTIDE SEQUENCE [LARGE SCALE GENOMIC DNA]</scope>
    <source>
        <strain evidence="2 3">cv. SW786</strain>
    </source>
</reference>
<dbReference type="GO" id="GO:0000287">
    <property type="term" value="F:magnesium ion binding"/>
    <property type="evidence" value="ECO:0007669"/>
    <property type="project" value="InterPro"/>
</dbReference>
<evidence type="ECO:0000313" key="3">
    <source>
        <dbReference type="Proteomes" id="UP000594261"/>
    </source>
</evidence>
<name>A0A7N2LZS8_QUELO</name>
<dbReference type="InterPro" id="IPR008949">
    <property type="entry name" value="Isoprenoid_synthase_dom_sf"/>
</dbReference>
<dbReference type="SUPFAM" id="SSF48576">
    <property type="entry name" value="Terpenoid synthases"/>
    <property type="match status" value="1"/>
</dbReference>
<evidence type="ECO:0000259" key="1">
    <source>
        <dbReference type="Pfam" id="PF03936"/>
    </source>
</evidence>
<proteinExistence type="predicted"/>
<dbReference type="InterPro" id="IPR005630">
    <property type="entry name" value="Terpene_synthase_metal-bd"/>
</dbReference>
<evidence type="ECO:0000313" key="2">
    <source>
        <dbReference type="EnsemblPlants" id="QL06p052171:mrna"/>
    </source>
</evidence>
<organism evidence="2 3">
    <name type="scientific">Quercus lobata</name>
    <name type="common">Valley oak</name>
    <dbReference type="NCBI Taxonomy" id="97700"/>
    <lineage>
        <taxon>Eukaryota</taxon>
        <taxon>Viridiplantae</taxon>
        <taxon>Streptophyta</taxon>
        <taxon>Embryophyta</taxon>
        <taxon>Tracheophyta</taxon>
        <taxon>Spermatophyta</taxon>
        <taxon>Magnoliopsida</taxon>
        <taxon>eudicotyledons</taxon>
        <taxon>Gunneridae</taxon>
        <taxon>Pentapetalae</taxon>
        <taxon>rosids</taxon>
        <taxon>fabids</taxon>
        <taxon>Fagales</taxon>
        <taxon>Fagaceae</taxon>
        <taxon>Quercus</taxon>
    </lineage>
</organism>
<feature type="domain" description="Terpene synthase metal-binding" evidence="1">
    <location>
        <begin position="2"/>
        <end position="48"/>
    </location>
</feature>
<accession>A0A7N2LZS8</accession>
<dbReference type="AlphaFoldDB" id="A0A7N2LZS8"/>